<dbReference type="Pfam" id="PF21989">
    <property type="entry name" value="RA_2"/>
    <property type="match status" value="1"/>
</dbReference>
<organism evidence="8 9">
    <name type="scientific">Salmo trutta</name>
    <name type="common">Brown trout</name>
    <dbReference type="NCBI Taxonomy" id="8032"/>
    <lineage>
        <taxon>Eukaryota</taxon>
        <taxon>Metazoa</taxon>
        <taxon>Chordata</taxon>
        <taxon>Craniata</taxon>
        <taxon>Vertebrata</taxon>
        <taxon>Euteleostomi</taxon>
        <taxon>Actinopterygii</taxon>
        <taxon>Neopterygii</taxon>
        <taxon>Teleostei</taxon>
        <taxon>Protacanthopterygii</taxon>
        <taxon>Salmoniformes</taxon>
        <taxon>Salmonidae</taxon>
        <taxon>Salmoninae</taxon>
        <taxon>Salmo</taxon>
    </lineage>
</organism>
<reference evidence="8" key="2">
    <citation type="submission" date="2025-09" db="UniProtKB">
        <authorList>
            <consortium name="Ensembl"/>
        </authorList>
    </citation>
    <scope>IDENTIFICATION</scope>
</reference>
<accession>A0A674EQ78</accession>
<name>A0A674EQ78_SALTR</name>
<dbReference type="PROSITE" id="PS51016">
    <property type="entry name" value="MYTH4"/>
    <property type="match status" value="1"/>
</dbReference>
<dbReference type="InterPro" id="IPR019748">
    <property type="entry name" value="FERM_central"/>
</dbReference>
<feature type="domain" description="PH" evidence="5">
    <location>
        <begin position="375"/>
        <end position="469"/>
    </location>
</feature>
<evidence type="ECO:0000259" key="5">
    <source>
        <dbReference type="PROSITE" id="PS50003"/>
    </source>
</evidence>
<dbReference type="InterPro" id="IPR000857">
    <property type="entry name" value="MyTH4_dom"/>
</dbReference>
<dbReference type="Ensembl" id="ENSSTUT00000117919.1">
    <property type="protein sequence ID" value="ENSSTUP00000110135.1"/>
    <property type="gene ID" value="ENSSTUG00000048423.1"/>
</dbReference>
<evidence type="ECO:0000313" key="8">
    <source>
        <dbReference type="Ensembl" id="ENSSTUP00000110135.1"/>
    </source>
</evidence>
<feature type="domain" description="MyTH4" evidence="7">
    <location>
        <begin position="629"/>
        <end position="783"/>
    </location>
</feature>
<dbReference type="CDD" id="cd14473">
    <property type="entry name" value="FERM_B-lobe"/>
    <property type="match status" value="1"/>
</dbReference>
<evidence type="ECO:0000259" key="6">
    <source>
        <dbReference type="PROSITE" id="PS50057"/>
    </source>
</evidence>
<gene>
    <name evidence="8" type="primary">PLEKHH1</name>
    <name evidence="8" type="synonym">plekhh1</name>
</gene>
<dbReference type="PROSITE" id="PS50057">
    <property type="entry name" value="FERM_3"/>
    <property type="match status" value="1"/>
</dbReference>
<dbReference type="InterPro" id="IPR001849">
    <property type="entry name" value="PH_domain"/>
</dbReference>
<dbReference type="Gene3D" id="1.25.40.530">
    <property type="entry name" value="MyTH4 domain"/>
    <property type="match status" value="1"/>
</dbReference>
<dbReference type="Pfam" id="PF00169">
    <property type="entry name" value="PH"/>
    <property type="match status" value="1"/>
</dbReference>
<protein>
    <submittedName>
        <fullName evidence="8">Pleckstrin homology domain containing, family H (with MyTH4 domain) member 1</fullName>
    </submittedName>
</protein>
<dbReference type="SUPFAM" id="SSF47031">
    <property type="entry name" value="Second domain of FERM"/>
    <property type="match status" value="1"/>
</dbReference>
<dbReference type="InterPro" id="IPR019749">
    <property type="entry name" value="Band_41_domain"/>
</dbReference>
<dbReference type="InterPro" id="IPR014352">
    <property type="entry name" value="FERM/acyl-CoA-bd_prot_sf"/>
</dbReference>
<dbReference type="InterPro" id="IPR011993">
    <property type="entry name" value="PH-like_dom_sf"/>
</dbReference>
<keyword evidence="9" id="KW-1185">Reference proteome</keyword>
<sequence length="1124" mass="127623">NRFRNETERSGIVDWQKHCVALEMQLLRFRLQAGKIRELLAEKMQELEQRVTESDQRAESAEKQVHVMEEKLKSANIQPSESENSLYRRYQELTNQVQEKDAVIKRLEMQLEKQILVRAQEAKIIEEKAAKIKDWVTFKLREVSSNTVCSIFVTILSPVSPSNCNHVLEETDIDDGLPDGMEGVVEGAGAKGPPKEQVFVRLAEELELLDPDVLKPPTPPLHRFPSWVRSVLRVTHYKSNQITFMGNRVNLPQYPSTGPFTHLIYKNISVPVYTTLKGKATQISSVPLHDDDSGSEDDSGSLASLRTSTLGPDRKGSTPGSPRAVKRGVSMSSISSESDYAIPPDAYSLDSDYSEPEHKVQRTSSYSCESLREPMLEKSGYLLKMGSQVKAWKRRWFILRNGEILYYKSPSDVIRKPQGQMELNSSCRIVRGEGAQTFQLITEKKTFYLTADSPNILEEWIRVLQNILKVQASSPVPMETTAAKPTVRGWLTKVKHGHSKLVWCSLVSKVFYYYRNQDDKLPLGQLRMREAAVEEVDRSCDSDEDYEASGRGFLSSHCTLVVHPREQSPTYLLIGTKQEKDTWLYHLAVAAGSSASFKVGTEYEQLVGNLLDLEGDPDSALWRREALCFCKDGLRSPLTTLPSEALQTEALKLFKSCQLFINVLVESPSIDYHTSLAQNALQVCLTHSELQNEMYCQLIKQTNRRTPHNYSLTQCWQLLSVCVALFLPQQHFLWYLRQYLQRHADPRSEVGKYAVYCQRSVERTLQNGEREAKPSRMEILSILLRNPYHHSLPFSIPVHFMNNTYQVVGFDGSTTVDEFLSTLTQRVGMRKPHLSGFALFTDDPSGKDLEHCLQPSVKICDVISKWEQALKELHPGKYEGTRIVRLTYKSRLCFRAQAKGETDRERLLLAYQVNDEVHQGHFPVNKELALEVAALMAQVENGDLDRPAPFSPSSSSCPQPKAQQILVQALERFYPKRYKQDCTMDQFRDLSERLATKWSVLRGRSASECVRIYLTVARKWPLFGAKLFSAKVSGDSQIWLAVNEDGLCVLDYTMHLLVMYSYQSVITFGGCRDDLMVVVSQTKEQGGGKKSVEKLVFAMAKPKVKLPSRLYFVSMAKPKVSKVT</sequence>
<dbReference type="PANTHER" id="PTHR22903">
    <property type="entry name" value="PLEKHH PROTEIN"/>
    <property type="match status" value="1"/>
</dbReference>
<dbReference type="Pfam" id="PF00373">
    <property type="entry name" value="FERM_M"/>
    <property type="match status" value="1"/>
</dbReference>
<dbReference type="InterPro" id="IPR029071">
    <property type="entry name" value="Ubiquitin-like_domsf"/>
</dbReference>
<feature type="region of interest" description="Disordered" evidence="4">
    <location>
        <begin position="285"/>
        <end position="366"/>
    </location>
</feature>
<dbReference type="CDD" id="cd13282">
    <property type="entry name" value="PH1_PLEKHH1_PLEKHH2"/>
    <property type="match status" value="1"/>
</dbReference>
<reference evidence="8" key="1">
    <citation type="submission" date="2025-08" db="UniProtKB">
        <authorList>
            <consortium name="Ensembl"/>
        </authorList>
    </citation>
    <scope>IDENTIFICATION</scope>
</reference>
<dbReference type="SUPFAM" id="SSF50729">
    <property type="entry name" value="PH domain-like"/>
    <property type="match status" value="2"/>
</dbReference>
<evidence type="ECO:0000256" key="1">
    <source>
        <dbReference type="ARBA" id="ARBA00022737"/>
    </source>
</evidence>
<evidence type="ECO:0000259" key="7">
    <source>
        <dbReference type="PROSITE" id="PS51016"/>
    </source>
</evidence>
<dbReference type="SMART" id="SM00139">
    <property type="entry name" value="MyTH4"/>
    <property type="match status" value="1"/>
</dbReference>
<dbReference type="InterPro" id="IPR035963">
    <property type="entry name" value="FERM_2"/>
</dbReference>
<dbReference type="PANTHER" id="PTHR22903:SF4">
    <property type="entry name" value="PLECKSTRIN HOMOLOGY DOMAIN-CONTAINING FAMILY H MEMBER 1"/>
    <property type="match status" value="1"/>
</dbReference>
<keyword evidence="2 3" id="KW-0175">Coiled coil</keyword>
<dbReference type="FunFam" id="2.30.29.30:FF:000335">
    <property type="entry name" value="Pleckstrin homology domain-containing family H member 2"/>
    <property type="match status" value="1"/>
</dbReference>
<dbReference type="GeneTree" id="ENSGT00940000159456"/>
<dbReference type="GO" id="GO:0005856">
    <property type="term" value="C:cytoskeleton"/>
    <property type="evidence" value="ECO:0007669"/>
    <property type="project" value="InterPro"/>
</dbReference>
<dbReference type="Proteomes" id="UP000472277">
    <property type="component" value="Chromosome 33"/>
</dbReference>
<dbReference type="Pfam" id="PF00784">
    <property type="entry name" value="MyTH4"/>
    <property type="match status" value="1"/>
</dbReference>
<dbReference type="AlphaFoldDB" id="A0A674EQ78"/>
<dbReference type="SMART" id="SM00295">
    <property type="entry name" value="B41"/>
    <property type="match status" value="1"/>
</dbReference>
<dbReference type="InterPro" id="IPR038185">
    <property type="entry name" value="MyTH4_dom_sf"/>
</dbReference>
<dbReference type="Gene3D" id="1.20.80.10">
    <property type="match status" value="1"/>
</dbReference>
<feature type="domain" description="FERM" evidence="6">
    <location>
        <begin position="794"/>
        <end position="1124"/>
    </location>
</feature>
<dbReference type="SUPFAM" id="SSF54236">
    <property type="entry name" value="Ubiquitin-like"/>
    <property type="match status" value="1"/>
</dbReference>
<dbReference type="Gene3D" id="3.10.20.90">
    <property type="entry name" value="Phosphatidylinositol 3-kinase Catalytic Subunit, Chain A, domain 1"/>
    <property type="match status" value="1"/>
</dbReference>
<dbReference type="SMART" id="SM00233">
    <property type="entry name" value="PH"/>
    <property type="match status" value="2"/>
</dbReference>
<dbReference type="CDD" id="cd00821">
    <property type="entry name" value="PH"/>
    <property type="match status" value="1"/>
</dbReference>
<dbReference type="InterPro" id="IPR000299">
    <property type="entry name" value="FERM_domain"/>
</dbReference>
<feature type="coiled-coil region" evidence="3">
    <location>
        <begin position="37"/>
        <end position="110"/>
    </location>
</feature>
<evidence type="ECO:0000256" key="4">
    <source>
        <dbReference type="SAM" id="MobiDB-lite"/>
    </source>
</evidence>
<dbReference type="PROSITE" id="PS50003">
    <property type="entry name" value="PH_DOMAIN"/>
    <property type="match status" value="2"/>
</dbReference>
<keyword evidence="1" id="KW-0677">Repeat</keyword>
<dbReference type="Gene3D" id="2.30.29.30">
    <property type="entry name" value="Pleckstrin-homology domain (PH domain)/Phosphotyrosine-binding domain (PTB)"/>
    <property type="match status" value="2"/>
</dbReference>
<evidence type="ECO:0000256" key="3">
    <source>
        <dbReference type="SAM" id="Coils"/>
    </source>
</evidence>
<evidence type="ECO:0000313" key="9">
    <source>
        <dbReference type="Proteomes" id="UP000472277"/>
    </source>
</evidence>
<proteinExistence type="predicted"/>
<evidence type="ECO:0000256" key="2">
    <source>
        <dbReference type="ARBA" id="ARBA00023054"/>
    </source>
</evidence>
<feature type="domain" description="PH" evidence="5">
    <location>
        <begin position="484"/>
        <end position="592"/>
    </location>
</feature>